<evidence type="ECO:0000313" key="1">
    <source>
        <dbReference type="EMBL" id="UAW07671.1"/>
    </source>
</evidence>
<protein>
    <submittedName>
        <fullName evidence="1">Uncharacterized protein</fullName>
    </submittedName>
</protein>
<reference evidence="1 2" key="1">
    <citation type="submission" date="2021-08" db="EMBL/GenBank/DDBJ databases">
        <authorList>
            <person name="Mutusamy P."/>
            <person name="Jaya Jothi S."/>
            <person name="Su Yin L."/>
            <person name="Loke S."/>
            <person name="Petersen B."/>
            <person name="Sicheritz-Ponten T."/>
            <person name="Clokie M."/>
            <person name="Millard A."/>
            <person name="Rajandas H."/>
            <person name="Parimannan S."/>
        </authorList>
    </citation>
    <scope>NUCLEOTIDE SEQUENCE [LARGE SCALE GENOMIC DNA]</scope>
</reference>
<dbReference type="Proteomes" id="UP000827505">
    <property type="component" value="Segment"/>
</dbReference>
<organism evidence="1 2">
    <name type="scientific">Salmonella phage PRF-SP1</name>
    <dbReference type="NCBI Taxonomy" id="2873462"/>
    <lineage>
        <taxon>Viruses</taxon>
        <taxon>Duplodnaviria</taxon>
        <taxon>Heunggongvirae</taxon>
        <taxon>Uroviricota</taxon>
        <taxon>Caudoviricetes</taxon>
        <taxon>Autographivirales</taxon>
        <taxon>Autotranscriptaviridae</taxon>
        <taxon>Studiervirinae</taxon>
        <taxon>Kayfunavirus</taxon>
        <taxon>Kayfunavirus PRFSP1</taxon>
    </lineage>
</organism>
<sequence>MNSHVIYLKNQTVTCYEHTDETIVELVKRYYEGKYGLHCKVVDASGRIVYESEGI</sequence>
<proteinExistence type="predicted"/>
<name>A0AAE8XKD2_9CAUD</name>
<dbReference type="EMBL" id="MZ923531">
    <property type="protein sequence ID" value="UAW07671.1"/>
    <property type="molecule type" value="Genomic_DNA"/>
</dbReference>
<evidence type="ECO:0000313" key="2">
    <source>
        <dbReference type="Proteomes" id="UP000827505"/>
    </source>
</evidence>
<keyword evidence="2" id="KW-1185">Reference proteome</keyword>
<accession>A0AAE8XKD2</accession>
<gene>
    <name evidence="1" type="ORF">JKMMMIAP_00041</name>
</gene>